<accession>A0AA38IMU2</accession>
<reference evidence="1" key="1">
    <citation type="journal article" date="2023" name="G3 (Bethesda)">
        <title>Whole genome assemblies of Zophobas morio and Tenebrio molitor.</title>
        <authorList>
            <person name="Kaur S."/>
            <person name="Stinson S.A."/>
            <person name="diCenzo G.C."/>
        </authorList>
    </citation>
    <scope>NUCLEOTIDE SEQUENCE</scope>
    <source>
        <strain evidence="1">QUZm001</strain>
    </source>
</reference>
<dbReference type="Proteomes" id="UP001168821">
    <property type="component" value="Unassembled WGS sequence"/>
</dbReference>
<keyword evidence="2" id="KW-1185">Reference proteome</keyword>
<protein>
    <submittedName>
        <fullName evidence="1">Uncharacterized protein</fullName>
    </submittedName>
</protein>
<proteinExistence type="predicted"/>
<comment type="caution">
    <text evidence="1">The sequence shown here is derived from an EMBL/GenBank/DDBJ whole genome shotgun (WGS) entry which is preliminary data.</text>
</comment>
<dbReference type="AlphaFoldDB" id="A0AA38IMU2"/>
<name>A0AA38IMU2_9CUCU</name>
<dbReference type="EMBL" id="JALNTZ010000003">
    <property type="protein sequence ID" value="KAJ3658480.1"/>
    <property type="molecule type" value="Genomic_DNA"/>
</dbReference>
<organism evidence="1 2">
    <name type="scientific">Zophobas morio</name>
    <dbReference type="NCBI Taxonomy" id="2755281"/>
    <lineage>
        <taxon>Eukaryota</taxon>
        <taxon>Metazoa</taxon>
        <taxon>Ecdysozoa</taxon>
        <taxon>Arthropoda</taxon>
        <taxon>Hexapoda</taxon>
        <taxon>Insecta</taxon>
        <taxon>Pterygota</taxon>
        <taxon>Neoptera</taxon>
        <taxon>Endopterygota</taxon>
        <taxon>Coleoptera</taxon>
        <taxon>Polyphaga</taxon>
        <taxon>Cucujiformia</taxon>
        <taxon>Tenebrionidae</taxon>
        <taxon>Zophobas</taxon>
    </lineage>
</organism>
<gene>
    <name evidence="1" type="ORF">Zmor_010215</name>
</gene>
<evidence type="ECO:0000313" key="2">
    <source>
        <dbReference type="Proteomes" id="UP001168821"/>
    </source>
</evidence>
<sequence length="110" mass="12748">MELAFEKTKALILYGHRKRDSVSFKIRNTEIIIASLSKLMPNVGGPMGRTRKILLNGVANSIILYEAPIWYKAYEIANHRERLLSTQRKSLLRITCTYRTASNQQRHFIL</sequence>
<evidence type="ECO:0000313" key="1">
    <source>
        <dbReference type="EMBL" id="KAJ3658480.1"/>
    </source>
</evidence>